<keyword evidence="2" id="KW-1185">Reference proteome</keyword>
<name>A0A6A4GZF4_9AGAR</name>
<accession>A0A6A4GZF4</accession>
<dbReference type="Proteomes" id="UP000799118">
    <property type="component" value="Unassembled WGS sequence"/>
</dbReference>
<evidence type="ECO:0000313" key="2">
    <source>
        <dbReference type="Proteomes" id="UP000799118"/>
    </source>
</evidence>
<dbReference type="EMBL" id="ML769647">
    <property type="protein sequence ID" value="KAE9390750.1"/>
    <property type="molecule type" value="Genomic_DNA"/>
</dbReference>
<evidence type="ECO:0000313" key="1">
    <source>
        <dbReference type="EMBL" id="KAE9390750.1"/>
    </source>
</evidence>
<proteinExistence type="predicted"/>
<sequence>MPPNQGFKEIDLENFFPKFRGDPVIIEGWIRQSNLDDLWRWWWLLSNCNNIAAVRFSQPGTSRFFTLSLFLLAYDGHVTSNFKRNEIGRQWSIGAVRFFEYSLGLEVGEFNIVEIENRTTADSSKCSVLIHNQRVVDQNGQDYGFLVLQ</sequence>
<gene>
    <name evidence="1" type="ORF">BT96DRAFT_980118</name>
</gene>
<protein>
    <submittedName>
        <fullName evidence="1">Uncharacterized protein</fullName>
    </submittedName>
</protein>
<organism evidence="1 2">
    <name type="scientific">Gymnopus androsaceus JB14</name>
    <dbReference type="NCBI Taxonomy" id="1447944"/>
    <lineage>
        <taxon>Eukaryota</taxon>
        <taxon>Fungi</taxon>
        <taxon>Dikarya</taxon>
        <taxon>Basidiomycota</taxon>
        <taxon>Agaricomycotina</taxon>
        <taxon>Agaricomycetes</taxon>
        <taxon>Agaricomycetidae</taxon>
        <taxon>Agaricales</taxon>
        <taxon>Marasmiineae</taxon>
        <taxon>Omphalotaceae</taxon>
        <taxon>Gymnopus</taxon>
    </lineage>
</organism>
<dbReference type="AlphaFoldDB" id="A0A6A4GZF4"/>
<reference evidence="1" key="1">
    <citation type="journal article" date="2019" name="Environ. Microbiol.">
        <title>Fungal ecological strategies reflected in gene transcription - a case study of two litter decomposers.</title>
        <authorList>
            <person name="Barbi F."/>
            <person name="Kohler A."/>
            <person name="Barry K."/>
            <person name="Baskaran P."/>
            <person name="Daum C."/>
            <person name="Fauchery L."/>
            <person name="Ihrmark K."/>
            <person name="Kuo A."/>
            <person name="LaButti K."/>
            <person name="Lipzen A."/>
            <person name="Morin E."/>
            <person name="Grigoriev I.V."/>
            <person name="Henrissat B."/>
            <person name="Lindahl B."/>
            <person name="Martin F."/>
        </authorList>
    </citation>
    <scope>NUCLEOTIDE SEQUENCE</scope>
    <source>
        <strain evidence="1">JB14</strain>
    </source>
</reference>